<protein>
    <submittedName>
        <fullName evidence="1">Predicted protein</fullName>
    </submittedName>
</protein>
<accession>C9SP85</accession>
<evidence type="ECO:0000313" key="2">
    <source>
        <dbReference type="Proteomes" id="UP000008698"/>
    </source>
</evidence>
<organism evidence="2">
    <name type="scientific">Verticillium alfalfae (strain VaMs.102 / ATCC MYA-4576 / FGSC 10136)</name>
    <name type="common">Verticillium wilt of alfalfa</name>
    <name type="synonym">Verticillium albo-atrum</name>
    <dbReference type="NCBI Taxonomy" id="526221"/>
    <lineage>
        <taxon>Eukaryota</taxon>
        <taxon>Fungi</taxon>
        <taxon>Dikarya</taxon>
        <taxon>Ascomycota</taxon>
        <taxon>Pezizomycotina</taxon>
        <taxon>Sordariomycetes</taxon>
        <taxon>Hypocreomycetidae</taxon>
        <taxon>Glomerellales</taxon>
        <taxon>Plectosphaerellaceae</taxon>
        <taxon>Verticillium</taxon>
    </lineage>
</organism>
<dbReference type="eggNOG" id="ENOG502R7I7">
    <property type="taxonomic scope" value="Eukaryota"/>
</dbReference>
<dbReference type="Proteomes" id="UP000008698">
    <property type="component" value="Unassembled WGS sequence"/>
</dbReference>
<dbReference type="RefSeq" id="XP_003003148.1">
    <property type="nucleotide sequence ID" value="XM_003003102.1"/>
</dbReference>
<dbReference type="KEGG" id="val:VDBG_06710"/>
<reference evidence="2" key="1">
    <citation type="journal article" date="2011" name="PLoS Pathog.">
        <title>Comparative genomics yields insights into niche adaptation of plant vascular wilt pathogens.</title>
        <authorList>
            <person name="Klosterman S.J."/>
            <person name="Subbarao K.V."/>
            <person name="Kang S."/>
            <person name="Veronese P."/>
            <person name="Gold S.E."/>
            <person name="Thomma B.P.H.J."/>
            <person name="Chen Z."/>
            <person name="Henrissat B."/>
            <person name="Lee Y.-H."/>
            <person name="Park J."/>
            <person name="Garcia-Pedrajas M.D."/>
            <person name="Barbara D.J."/>
            <person name="Anchieta A."/>
            <person name="de Jonge R."/>
            <person name="Santhanam P."/>
            <person name="Maruthachalam K."/>
            <person name="Atallah Z."/>
            <person name="Amyotte S.G."/>
            <person name="Paz Z."/>
            <person name="Inderbitzin P."/>
            <person name="Hayes R.J."/>
            <person name="Heiman D.I."/>
            <person name="Young S."/>
            <person name="Zeng Q."/>
            <person name="Engels R."/>
            <person name="Galagan J."/>
            <person name="Cuomo C.A."/>
            <person name="Dobinson K.F."/>
            <person name="Ma L.-J."/>
        </authorList>
    </citation>
    <scope>NUCLEOTIDE SEQUENCE [LARGE SCALE GENOMIC DNA]</scope>
    <source>
        <strain evidence="2">VaMs.102 / ATCC MYA-4576 / FGSC 10136</strain>
    </source>
</reference>
<sequence>TLSLFYRACDTDGGYIILRPGRIIRDLLRGSRRVWCDQHQCSSMNSEALELFTVQQGWRMDRSITSNDQGSSPRLRCLIWSNMGLKDLELLVALASCDEMPGYEQGIFVSHGECLPCHLAAATVMVPVSSPGHEAQAASEYQVLLHRVAYFI</sequence>
<evidence type="ECO:0000313" key="1">
    <source>
        <dbReference type="EMBL" id="EEY20600.1"/>
    </source>
</evidence>
<dbReference type="GeneID" id="9537192"/>
<dbReference type="OMA" id="LASCDEM"/>
<gene>
    <name evidence="1" type="ORF">VDBG_06710</name>
</gene>
<dbReference type="AlphaFoldDB" id="C9SP85"/>
<feature type="non-terminal residue" evidence="1">
    <location>
        <position position="1"/>
    </location>
</feature>
<dbReference type="EMBL" id="DS985221">
    <property type="protein sequence ID" value="EEY20600.1"/>
    <property type="molecule type" value="Genomic_DNA"/>
</dbReference>
<proteinExistence type="predicted"/>
<keyword evidence="2" id="KW-1185">Reference proteome</keyword>
<name>C9SP85_VERA1</name>
<dbReference type="HOGENOM" id="CLU_1726755_0_0_1"/>